<dbReference type="Gene3D" id="3.60.10.10">
    <property type="entry name" value="Endonuclease/exonuclease/phosphatase"/>
    <property type="match status" value="1"/>
</dbReference>
<gene>
    <name evidence="1" type="ORF">HF521_011819</name>
</gene>
<protein>
    <recommendedName>
        <fullName evidence="3">Reverse transcriptase domain-containing protein</fullName>
    </recommendedName>
</protein>
<reference evidence="1" key="1">
    <citation type="submission" date="2020-08" db="EMBL/GenBank/DDBJ databases">
        <title>Chromosome-level assembly of Southern catfish (Silurus meridionalis) provides insights into visual adaptation to the nocturnal and benthic lifestyles.</title>
        <authorList>
            <person name="Zhang Y."/>
            <person name="Wang D."/>
            <person name="Peng Z."/>
        </authorList>
    </citation>
    <scope>NUCLEOTIDE SEQUENCE</scope>
    <source>
        <strain evidence="1">SWU-2019-XX</strain>
        <tissue evidence="1">Muscle</tissue>
    </source>
</reference>
<organism evidence="1 2">
    <name type="scientific">Silurus meridionalis</name>
    <name type="common">Southern catfish</name>
    <name type="synonym">Silurus soldatovi meridionalis</name>
    <dbReference type="NCBI Taxonomy" id="175797"/>
    <lineage>
        <taxon>Eukaryota</taxon>
        <taxon>Metazoa</taxon>
        <taxon>Chordata</taxon>
        <taxon>Craniata</taxon>
        <taxon>Vertebrata</taxon>
        <taxon>Euteleostomi</taxon>
        <taxon>Actinopterygii</taxon>
        <taxon>Neopterygii</taxon>
        <taxon>Teleostei</taxon>
        <taxon>Ostariophysi</taxon>
        <taxon>Siluriformes</taxon>
        <taxon>Siluridae</taxon>
        <taxon>Silurus</taxon>
    </lineage>
</organism>
<evidence type="ECO:0008006" key="3">
    <source>
        <dbReference type="Google" id="ProtNLM"/>
    </source>
</evidence>
<name>A0A8T0AER7_SILME</name>
<keyword evidence="2" id="KW-1185">Reference proteome</keyword>
<dbReference type="EMBL" id="JABFDY010000023">
    <property type="protein sequence ID" value="KAF7690015.1"/>
    <property type="molecule type" value="Genomic_DNA"/>
</dbReference>
<dbReference type="InterPro" id="IPR036691">
    <property type="entry name" value="Endo/exonu/phosph_ase_sf"/>
</dbReference>
<sequence>MTDKGRELADIMERRKVYMLCVQETKWNGSKARNIGGGFKLFYHGVDGKRNGVGVILKEEYSKGVVEVKRVSDRVMNVKLEVEGMMMNVISANAPQVGLVMDRLTDEVRQASPWTMMFADDIVICGESSEQVEKSLERWRYALEIRGMKVSRSKTEYMCVNEREGSGVVRLQGEEVEKVEKFSGVVDDLKGTKDGTDPILG</sequence>
<dbReference type="Proteomes" id="UP000606274">
    <property type="component" value="Unassembled WGS sequence"/>
</dbReference>
<evidence type="ECO:0000313" key="1">
    <source>
        <dbReference type="EMBL" id="KAF7690015.1"/>
    </source>
</evidence>
<dbReference type="AlphaFoldDB" id="A0A8T0AER7"/>
<comment type="caution">
    <text evidence="1">The sequence shown here is derived from an EMBL/GenBank/DDBJ whole genome shotgun (WGS) entry which is preliminary data.</text>
</comment>
<proteinExistence type="predicted"/>
<evidence type="ECO:0000313" key="2">
    <source>
        <dbReference type="Proteomes" id="UP000606274"/>
    </source>
</evidence>
<accession>A0A8T0AER7</accession>